<protein>
    <submittedName>
        <fullName evidence="2">Uncharacterized protein</fullName>
    </submittedName>
</protein>
<organism evidence="2 3">
    <name type="scientific">Shewanella holmiensis</name>
    <dbReference type="NCBI Taxonomy" id="2952222"/>
    <lineage>
        <taxon>Bacteria</taxon>
        <taxon>Pseudomonadati</taxon>
        <taxon>Pseudomonadota</taxon>
        <taxon>Gammaproteobacteria</taxon>
        <taxon>Alteromonadales</taxon>
        <taxon>Shewanellaceae</taxon>
        <taxon>Shewanella</taxon>
    </lineage>
</organism>
<dbReference type="EMBL" id="JAMTCD010000014">
    <property type="protein sequence ID" value="MCT7942486.1"/>
    <property type="molecule type" value="Genomic_DNA"/>
</dbReference>
<keyword evidence="1" id="KW-0732">Signal</keyword>
<sequence>MKTMNNAVKRVSLAAIFATAVVGMAIASPSKASEIENDTLAQHTAQLNEQVMQNEQQYELKLEKQLTQQVAKAESQYVAQICQQYDLPYDNETSTCRR</sequence>
<comment type="caution">
    <text evidence="2">The sequence shown here is derived from an EMBL/GenBank/DDBJ whole genome shotgun (WGS) entry which is preliminary data.</text>
</comment>
<feature type="chain" id="PRO_5040764461" evidence="1">
    <location>
        <begin position="28"/>
        <end position="98"/>
    </location>
</feature>
<name>A0A9X2WN45_9GAMM</name>
<dbReference type="Proteomes" id="UP001155546">
    <property type="component" value="Unassembled WGS sequence"/>
</dbReference>
<evidence type="ECO:0000313" key="2">
    <source>
        <dbReference type="EMBL" id="MCT7942486.1"/>
    </source>
</evidence>
<evidence type="ECO:0000256" key="1">
    <source>
        <dbReference type="SAM" id="SignalP"/>
    </source>
</evidence>
<keyword evidence="3" id="KW-1185">Reference proteome</keyword>
<feature type="signal peptide" evidence="1">
    <location>
        <begin position="1"/>
        <end position="27"/>
    </location>
</feature>
<reference evidence="2" key="1">
    <citation type="journal article" date="2023" name="Int. J. Syst. Evol. Microbiol.">
        <title>&lt;i&gt;Shewanella septentrionalis&lt;/i&gt; sp. nov. and &lt;i&gt;Shewanella holmiensis&lt;/i&gt; sp. nov., isolated from Baltic Sea water and sediments.</title>
        <authorList>
            <person name="Martin-Rodriguez A.J."/>
            <person name="Thorell K."/>
            <person name="Joffre E."/>
            <person name="Jensie-Markopoulos S."/>
            <person name="Moore E.R.B."/>
            <person name="Sjoling A."/>
        </authorList>
    </citation>
    <scope>NUCLEOTIDE SEQUENCE</scope>
    <source>
        <strain evidence="2">SP1S2-7</strain>
    </source>
</reference>
<proteinExistence type="predicted"/>
<gene>
    <name evidence="2" type="ORF">NE535_11845</name>
</gene>
<dbReference type="AlphaFoldDB" id="A0A9X2WN45"/>
<evidence type="ECO:0000313" key="3">
    <source>
        <dbReference type="Proteomes" id="UP001155546"/>
    </source>
</evidence>
<dbReference type="RefSeq" id="WP_261298856.1">
    <property type="nucleotide sequence ID" value="NZ_JAMTCD010000014.1"/>
</dbReference>
<accession>A0A9X2WN45</accession>